<dbReference type="InterPro" id="IPR019318">
    <property type="entry name" value="Gua_nucleotide_exch_fac_Ric8"/>
</dbReference>
<dbReference type="PANTHER" id="PTHR12425:SF5">
    <property type="entry name" value="SYNEMBRYN"/>
    <property type="match status" value="1"/>
</dbReference>
<dbReference type="AlphaFoldDB" id="A0A4Q0A123"/>
<comment type="similarity">
    <text evidence="1">Belongs to the synembryn family.</text>
</comment>
<keyword evidence="6" id="KW-1185">Reference proteome</keyword>
<evidence type="ECO:0000256" key="3">
    <source>
        <dbReference type="ARBA" id="ARBA00023186"/>
    </source>
</evidence>
<dbReference type="GO" id="GO:0001965">
    <property type="term" value="F:G-protein alpha-subunit binding"/>
    <property type="evidence" value="ECO:0007669"/>
    <property type="project" value="TreeGrafter"/>
</dbReference>
<gene>
    <name evidence="5" type="ORF">BJ085DRAFT_34446</name>
</gene>
<keyword evidence="2" id="KW-0344">Guanine-nucleotide releasing factor</keyword>
<dbReference type="Proteomes" id="UP000268162">
    <property type="component" value="Unassembled WGS sequence"/>
</dbReference>
<dbReference type="GO" id="GO:0007186">
    <property type="term" value="P:G protein-coupled receptor signaling pathway"/>
    <property type="evidence" value="ECO:0007669"/>
    <property type="project" value="TreeGrafter"/>
</dbReference>
<feature type="compositionally biased region" description="Basic and acidic residues" evidence="4">
    <location>
        <begin position="507"/>
        <end position="516"/>
    </location>
</feature>
<evidence type="ECO:0000256" key="2">
    <source>
        <dbReference type="ARBA" id="ARBA00022658"/>
    </source>
</evidence>
<dbReference type="EMBL" id="ML002246">
    <property type="protein sequence ID" value="RKP39755.1"/>
    <property type="molecule type" value="Genomic_DNA"/>
</dbReference>
<reference evidence="6" key="1">
    <citation type="journal article" date="2018" name="Nat. Microbiol.">
        <title>Leveraging single-cell genomics to expand the fungal tree of life.</title>
        <authorList>
            <person name="Ahrendt S.R."/>
            <person name="Quandt C.A."/>
            <person name="Ciobanu D."/>
            <person name="Clum A."/>
            <person name="Salamov A."/>
            <person name="Andreopoulos B."/>
            <person name="Cheng J.F."/>
            <person name="Woyke T."/>
            <person name="Pelin A."/>
            <person name="Henrissat B."/>
            <person name="Reynolds N.K."/>
            <person name="Benny G.L."/>
            <person name="Smith M.E."/>
            <person name="James T.Y."/>
            <person name="Grigoriev I.V."/>
        </authorList>
    </citation>
    <scope>NUCLEOTIDE SEQUENCE [LARGE SCALE GENOMIC DNA]</scope>
    <source>
        <strain evidence="6">RSA 468</strain>
    </source>
</reference>
<accession>A0A4Q0A123</accession>
<evidence type="ECO:0000256" key="1">
    <source>
        <dbReference type="ARBA" id="ARBA00009049"/>
    </source>
</evidence>
<dbReference type="STRING" id="215637.A0A4Q0A123"/>
<dbReference type="Pfam" id="PF10165">
    <property type="entry name" value="Ric8"/>
    <property type="match status" value="2"/>
</dbReference>
<dbReference type="PANTHER" id="PTHR12425">
    <property type="entry name" value="SYNEMBRYN"/>
    <property type="match status" value="1"/>
</dbReference>
<evidence type="ECO:0000313" key="6">
    <source>
        <dbReference type="Proteomes" id="UP000268162"/>
    </source>
</evidence>
<protein>
    <submittedName>
        <fullName evidence="5">Guanine nucleotide exchange factor synembryn-domain-containing protein</fullName>
    </submittedName>
</protein>
<organism evidence="5 6">
    <name type="scientific">Dimargaris cristalligena</name>
    <dbReference type="NCBI Taxonomy" id="215637"/>
    <lineage>
        <taxon>Eukaryota</taxon>
        <taxon>Fungi</taxon>
        <taxon>Fungi incertae sedis</taxon>
        <taxon>Zoopagomycota</taxon>
        <taxon>Kickxellomycotina</taxon>
        <taxon>Dimargaritomycetes</taxon>
        <taxon>Dimargaritales</taxon>
        <taxon>Dimargaritaceae</taxon>
        <taxon>Dimargaris</taxon>
    </lineage>
</organism>
<feature type="compositionally biased region" description="Low complexity" evidence="4">
    <location>
        <begin position="479"/>
        <end position="491"/>
    </location>
</feature>
<feature type="compositionally biased region" description="Low complexity" evidence="4">
    <location>
        <begin position="537"/>
        <end position="549"/>
    </location>
</feature>
<name>A0A4Q0A123_9FUNG</name>
<feature type="region of interest" description="Disordered" evidence="4">
    <location>
        <begin position="479"/>
        <end position="566"/>
    </location>
</feature>
<evidence type="ECO:0000313" key="5">
    <source>
        <dbReference type="EMBL" id="RKP39755.1"/>
    </source>
</evidence>
<sequence length="604" mass="66689">MQTLTPDQKRTRIRELVAALSEYKIYSKWSESRIENALFDLKTMGRDPTGCEQLYNKQGIQMLMLHAGLGIEPRKGQGLHFPNTERACEALTCLANMFLTAESTRDIALDLHIMQRLSYLVNLADCSPRCHFLIARILFLLTLRKPRVVRIAIDECNINLFLSQLLNIHLRRIESGAASANLTSDPYTSVQVIGELLKVCYNVASDYISLRTATPDSPFRAALPFGSSSNTSRASLLNEASSASSAPTDTTTNYPLAENQLAVADSHTFGYPLRPTLEVILTLPMDRQALGIPPPHSNAISVLLCYSPHAFSHAFFPLKSSLALITRLVEFCDHALSMLSINDDHPTDSTASDASSGGTPSLSLYYSSFNQNIAHSLLPLLWLLISISQAHIPSRLYMRNHWFPEDRNRDVAPESLDTPGGRLVFILAQPMPTPLSQSVGNLLYNLWNNDVNQLVAEIGYGNIAGYLVEQGIAFSESSFQASQQGSSNGSSPRNTINPITGRLFSGSDRHNGHGEVHLNQPPPEARMPKAGSAYHRSSTGDGSSPSTSSNKPLWDTPMSEEEKEQEAEKLMVLFDRLNRTGMVKFEHPMAQAVRQGKFEEVDSD</sequence>
<evidence type="ECO:0000256" key="4">
    <source>
        <dbReference type="SAM" id="MobiDB-lite"/>
    </source>
</evidence>
<keyword evidence="3" id="KW-0143">Chaperone</keyword>
<dbReference type="GO" id="GO:0005085">
    <property type="term" value="F:guanyl-nucleotide exchange factor activity"/>
    <property type="evidence" value="ECO:0007669"/>
    <property type="project" value="UniProtKB-KW"/>
</dbReference>
<proteinExistence type="inferred from homology"/>
<dbReference type="GO" id="GO:0005737">
    <property type="term" value="C:cytoplasm"/>
    <property type="evidence" value="ECO:0007669"/>
    <property type="project" value="TreeGrafter"/>
</dbReference>